<protein>
    <submittedName>
        <fullName evidence="1">Uncharacterized protein</fullName>
    </submittedName>
</protein>
<proteinExistence type="predicted"/>
<accession>A0ABQ8JNZ7</accession>
<gene>
    <name evidence="1" type="ORF">DERP_008879</name>
</gene>
<reference evidence="1 2" key="1">
    <citation type="journal article" date="2018" name="J. Allergy Clin. Immunol.">
        <title>High-quality assembly of Dermatophagoides pteronyssinus genome and transcriptome reveals a wide range of novel allergens.</title>
        <authorList>
            <person name="Liu X.Y."/>
            <person name="Yang K.Y."/>
            <person name="Wang M.Q."/>
            <person name="Kwok J.S."/>
            <person name="Zeng X."/>
            <person name="Yang Z."/>
            <person name="Xiao X.J."/>
            <person name="Lau C.P."/>
            <person name="Li Y."/>
            <person name="Huang Z.M."/>
            <person name="Ba J.G."/>
            <person name="Yim A.K."/>
            <person name="Ouyang C.Y."/>
            <person name="Ngai S.M."/>
            <person name="Chan T.F."/>
            <person name="Leung E.L."/>
            <person name="Liu L."/>
            <person name="Liu Z.G."/>
            <person name="Tsui S.K."/>
        </authorList>
    </citation>
    <scope>NUCLEOTIDE SEQUENCE [LARGE SCALE GENOMIC DNA]</scope>
    <source>
        <strain evidence="1">Derp</strain>
    </source>
</reference>
<sequence length="151" mass="16945">MEKSLIRLGPSSRQNVTVNVASSSKNSEAKPSHHMLSESYHFVWTRQTSIIVRNYLDGLEYPVDINQIIYQIFDNTLIILTGLHDGLGPPDLPGCCCGGGGCALIGPLKLWFTIGVELRRDHCSSSRLDYKLDYYYNSIFLSKEFTILVNS</sequence>
<evidence type="ECO:0000313" key="2">
    <source>
        <dbReference type="Proteomes" id="UP000887458"/>
    </source>
</evidence>
<keyword evidence="2" id="KW-1185">Reference proteome</keyword>
<organism evidence="1 2">
    <name type="scientific">Dermatophagoides pteronyssinus</name>
    <name type="common">European house dust mite</name>
    <dbReference type="NCBI Taxonomy" id="6956"/>
    <lineage>
        <taxon>Eukaryota</taxon>
        <taxon>Metazoa</taxon>
        <taxon>Ecdysozoa</taxon>
        <taxon>Arthropoda</taxon>
        <taxon>Chelicerata</taxon>
        <taxon>Arachnida</taxon>
        <taxon>Acari</taxon>
        <taxon>Acariformes</taxon>
        <taxon>Sarcoptiformes</taxon>
        <taxon>Astigmata</taxon>
        <taxon>Psoroptidia</taxon>
        <taxon>Analgoidea</taxon>
        <taxon>Pyroglyphidae</taxon>
        <taxon>Dermatophagoidinae</taxon>
        <taxon>Dermatophagoides</taxon>
    </lineage>
</organism>
<reference evidence="1 2" key="2">
    <citation type="journal article" date="2022" name="Mol. Biol. Evol.">
        <title>Comparative Genomics Reveals Insights into the Divergent Evolution of Astigmatic Mites and Household Pest Adaptations.</title>
        <authorList>
            <person name="Xiong Q."/>
            <person name="Wan A.T."/>
            <person name="Liu X."/>
            <person name="Fung C.S."/>
            <person name="Xiao X."/>
            <person name="Malainual N."/>
            <person name="Hou J."/>
            <person name="Wang L."/>
            <person name="Wang M."/>
            <person name="Yang K.Y."/>
            <person name="Cui Y."/>
            <person name="Leung E.L."/>
            <person name="Nong W."/>
            <person name="Shin S.K."/>
            <person name="Au S.W."/>
            <person name="Jeong K.Y."/>
            <person name="Chew F.T."/>
            <person name="Hui J.H."/>
            <person name="Leung T.F."/>
            <person name="Tungtrongchitr A."/>
            <person name="Zhong N."/>
            <person name="Liu Z."/>
            <person name="Tsui S.K."/>
        </authorList>
    </citation>
    <scope>NUCLEOTIDE SEQUENCE [LARGE SCALE GENOMIC DNA]</scope>
    <source>
        <strain evidence="1">Derp</strain>
    </source>
</reference>
<name>A0ABQ8JNZ7_DERPT</name>
<dbReference type="EMBL" id="NJHN03000030">
    <property type="protein sequence ID" value="KAH9424031.1"/>
    <property type="molecule type" value="Genomic_DNA"/>
</dbReference>
<comment type="caution">
    <text evidence="1">The sequence shown here is derived from an EMBL/GenBank/DDBJ whole genome shotgun (WGS) entry which is preliminary data.</text>
</comment>
<evidence type="ECO:0000313" key="1">
    <source>
        <dbReference type="EMBL" id="KAH9424031.1"/>
    </source>
</evidence>
<dbReference type="Proteomes" id="UP000887458">
    <property type="component" value="Unassembled WGS sequence"/>
</dbReference>